<name>A0A5Q4ZCP9_9BURK</name>
<keyword evidence="1" id="KW-1133">Transmembrane helix</keyword>
<evidence type="ECO:0000313" key="2">
    <source>
        <dbReference type="EMBL" id="VVD28917.1"/>
    </source>
</evidence>
<evidence type="ECO:0000256" key="1">
    <source>
        <dbReference type="SAM" id="Phobius"/>
    </source>
</evidence>
<dbReference type="KEGG" id="pdio:PDMSB3_2461"/>
<evidence type="ECO:0000313" key="3">
    <source>
        <dbReference type="Proteomes" id="UP000325811"/>
    </source>
</evidence>
<dbReference type="AlphaFoldDB" id="A0A5Q4ZCP9"/>
<keyword evidence="1" id="KW-0472">Membrane</keyword>
<proteinExistence type="predicted"/>
<dbReference type="Proteomes" id="UP000325811">
    <property type="component" value="Chromosome I"/>
</dbReference>
<dbReference type="PROSITE" id="PS51257">
    <property type="entry name" value="PROKAR_LIPOPROTEIN"/>
    <property type="match status" value="1"/>
</dbReference>
<protein>
    <submittedName>
        <fullName evidence="2">Uncharacterized protein</fullName>
    </submittedName>
</protein>
<reference evidence="2 3" key="1">
    <citation type="submission" date="2019-08" db="EMBL/GenBank/DDBJ databases">
        <authorList>
            <person name="Herpell B J."/>
        </authorList>
    </citation>
    <scope>NUCLEOTIDE SEQUENCE [LARGE SCALE GENOMIC DNA]</scope>
    <source>
        <strain evidence="3">Msb3</strain>
    </source>
</reference>
<sequence>MLRSTVLVGLLMLPGAFLVLGLACIHPRLRKEIVQFSGLSRPLTRAGRSYAGMRAWLLQR</sequence>
<keyword evidence="1" id="KW-0812">Transmembrane</keyword>
<feature type="transmembrane region" description="Helical" evidence="1">
    <location>
        <begin position="6"/>
        <end position="25"/>
    </location>
</feature>
<keyword evidence="3" id="KW-1185">Reference proteome</keyword>
<gene>
    <name evidence="2" type="ORF">PDMSB3_2461</name>
</gene>
<organism evidence="2 3">
    <name type="scientific">Paraburkholderia dioscoreae</name>
    <dbReference type="NCBI Taxonomy" id="2604047"/>
    <lineage>
        <taxon>Bacteria</taxon>
        <taxon>Pseudomonadati</taxon>
        <taxon>Pseudomonadota</taxon>
        <taxon>Betaproteobacteria</taxon>
        <taxon>Burkholderiales</taxon>
        <taxon>Burkholderiaceae</taxon>
        <taxon>Paraburkholderia</taxon>
    </lineage>
</organism>
<dbReference type="EMBL" id="LR699553">
    <property type="protein sequence ID" value="VVD28917.1"/>
    <property type="molecule type" value="Genomic_DNA"/>
</dbReference>
<accession>A0A5Q4ZCP9</accession>